<dbReference type="RefSeq" id="WP_144351959.1">
    <property type="nucleotide sequence ID" value="NZ_CP036259.1"/>
</dbReference>
<evidence type="ECO:0000259" key="1">
    <source>
        <dbReference type="PROSITE" id="PS51733"/>
    </source>
</evidence>
<name>A0A517DZ08_9FIRM</name>
<dbReference type="OrthoDB" id="9774653at2"/>
<dbReference type="AlphaFoldDB" id="A0A517DZ08"/>
<dbReference type="KEGG" id="sted:SPTER_40110"/>
<dbReference type="EMBL" id="CP036259">
    <property type="protein sequence ID" value="QDR82583.1"/>
    <property type="molecule type" value="Genomic_DNA"/>
</dbReference>
<dbReference type="CDD" id="cd16443">
    <property type="entry name" value="LplA"/>
    <property type="match status" value="1"/>
</dbReference>
<dbReference type="InterPro" id="IPR004143">
    <property type="entry name" value="BPL_LPL_catalytic"/>
</dbReference>
<accession>A0A517DZ08</accession>
<feature type="domain" description="BPL/LPL catalytic" evidence="1">
    <location>
        <begin position="30"/>
        <end position="246"/>
    </location>
</feature>
<keyword evidence="2" id="KW-0808">Transferase</keyword>
<dbReference type="PANTHER" id="PTHR43679:SF2">
    <property type="entry name" value="OCTANOYL-[GCVH]:PROTEIN N-OCTANOYLTRANSFERASE"/>
    <property type="match status" value="1"/>
</dbReference>
<organism evidence="2 3">
    <name type="scientific">Sporomusa termitida</name>
    <dbReference type="NCBI Taxonomy" id="2377"/>
    <lineage>
        <taxon>Bacteria</taxon>
        <taxon>Bacillati</taxon>
        <taxon>Bacillota</taxon>
        <taxon>Negativicutes</taxon>
        <taxon>Selenomonadales</taxon>
        <taxon>Sporomusaceae</taxon>
        <taxon>Sporomusa</taxon>
    </lineage>
</organism>
<proteinExistence type="predicted"/>
<dbReference type="PROSITE" id="PS51733">
    <property type="entry name" value="BPL_LPL_CATALYTIC"/>
    <property type="match status" value="1"/>
</dbReference>
<dbReference type="Gene3D" id="3.30.930.10">
    <property type="entry name" value="Bira Bifunctional Protein, Domain 2"/>
    <property type="match status" value="1"/>
</dbReference>
<dbReference type="Proteomes" id="UP000320776">
    <property type="component" value="Chromosome"/>
</dbReference>
<dbReference type="SUPFAM" id="SSF55681">
    <property type="entry name" value="Class II aaRS and biotin synthetases"/>
    <property type="match status" value="1"/>
</dbReference>
<dbReference type="GO" id="GO:0009249">
    <property type="term" value="P:protein lipoylation"/>
    <property type="evidence" value="ECO:0007669"/>
    <property type="project" value="UniProtKB-ARBA"/>
</dbReference>
<dbReference type="PANTHER" id="PTHR43679">
    <property type="entry name" value="OCTANOYLTRANSFERASE LIPM-RELATED"/>
    <property type="match status" value="1"/>
</dbReference>
<evidence type="ECO:0000313" key="3">
    <source>
        <dbReference type="Proteomes" id="UP000320776"/>
    </source>
</evidence>
<protein>
    <submittedName>
        <fullName evidence="2">Octanoyltransferase LipM</fullName>
        <ecNumber evidence="2">2.3.1.181</ecNumber>
    </submittedName>
</protein>
<keyword evidence="3" id="KW-1185">Reference proteome</keyword>
<sequence length="276" mass="29547">MRWRVINSGIGTAARNMAVDEAILHAHASGAVPPTVRFYGWQPAAMSIGYFQKAAAEVDLEKCRQAGIDVVRRLTGGRAVLHAAELTYSVVVRADAPQIPATITASYHYFSGGLLAGLSALGIDAAMSMPKAAYSQAGTRRRSASAACFDAPSHYELTARGRKLAGSAQVRKDGVILQHGSILLAFQPEQVAALLNLPSPEEQRSVAAMLAKRAISVQEILGREVSWESVRRTMSAAFGAALGLELEPGRLSEQEQATAAELVRTKYGCDSWNLLR</sequence>
<gene>
    <name evidence="2" type="primary">lipM_3</name>
    <name evidence="2" type="ORF">SPTER_40110</name>
</gene>
<dbReference type="Pfam" id="PF21948">
    <property type="entry name" value="LplA-B_cat"/>
    <property type="match status" value="1"/>
</dbReference>
<evidence type="ECO:0000313" key="2">
    <source>
        <dbReference type="EMBL" id="QDR82583.1"/>
    </source>
</evidence>
<dbReference type="EC" id="2.3.1.181" evidence="2"/>
<dbReference type="GO" id="GO:0033819">
    <property type="term" value="F:lipoyl(octanoyl) transferase activity"/>
    <property type="evidence" value="ECO:0007669"/>
    <property type="project" value="UniProtKB-EC"/>
</dbReference>
<dbReference type="InterPro" id="IPR050664">
    <property type="entry name" value="Octanoyltrans_LipM/LipL"/>
</dbReference>
<dbReference type="InterPro" id="IPR045864">
    <property type="entry name" value="aa-tRNA-synth_II/BPL/LPL"/>
</dbReference>
<reference evidence="2 3" key="1">
    <citation type="submission" date="2019-02" db="EMBL/GenBank/DDBJ databases">
        <title>Closed genome of Sporomusa termitida DSM 4440.</title>
        <authorList>
            <person name="Poehlein A."/>
            <person name="Daniel R."/>
        </authorList>
    </citation>
    <scope>NUCLEOTIDE SEQUENCE [LARGE SCALE GENOMIC DNA]</scope>
    <source>
        <strain evidence="2 3">DSM 4440</strain>
    </source>
</reference>
<keyword evidence="2" id="KW-0012">Acyltransferase</keyword>